<evidence type="ECO:0000313" key="4">
    <source>
        <dbReference type="EMBL" id="PJE58549.1"/>
    </source>
</evidence>
<dbReference type="SUPFAM" id="SSF53613">
    <property type="entry name" value="Ribokinase-like"/>
    <property type="match status" value="1"/>
</dbReference>
<evidence type="ECO:0000256" key="2">
    <source>
        <dbReference type="ARBA" id="ARBA00022777"/>
    </source>
</evidence>
<evidence type="ECO:0000256" key="1">
    <source>
        <dbReference type="ARBA" id="ARBA00022679"/>
    </source>
</evidence>
<name>A0A2M8KF47_9BACT</name>
<dbReference type="AlphaFoldDB" id="A0A2M8KF47"/>
<evidence type="ECO:0000313" key="5">
    <source>
        <dbReference type="Proteomes" id="UP000231450"/>
    </source>
</evidence>
<reference evidence="5" key="1">
    <citation type="submission" date="2017-09" db="EMBL/GenBank/DDBJ databases">
        <title>Depth-based differentiation of microbial function through sediment-hosted aquifers and enrichment of novel symbionts in the deep terrestrial subsurface.</title>
        <authorList>
            <person name="Probst A.J."/>
            <person name="Ladd B."/>
            <person name="Jarett J.K."/>
            <person name="Geller-Mcgrath D.E."/>
            <person name="Sieber C.M.K."/>
            <person name="Emerson J.B."/>
            <person name="Anantharaman K."/>
            <person name="Thomas B.C."/>
            <person name="Malmstrom R."/>
            <person name="Stieglmeier M."/>
            <person name="Klingl A."/>
            <person name="Woyke T."/>
            <person name="Ryan C.M."/>
            <person name="Banfield J.F."/>
        </authorList>
    </citation>
    <scope>NUCLEOTIDE SEQUENCE [LARGE SCALE GENOMIC DNA]</scope>
</reference>
<evidence type="ECO:0000259" key="3">
    <source>
        <dbReference type="Pfam" id="PF00294"/>
    </source>
</evidence>
<gene>
    <name evidence="4" type="ORF">COU81_00100</name>
</gene>
<keyword evidence="2" id="KW-0418">Kinase</keyword>
<keyword evidence="1" id="KW-0808">Transferase</keyword>
<feature type="domain" description="Carbohydrate kinase PfkB" evidence="3">
    <location>
        <begin position="48"/>
        <end position="311"/>
    </location>
</feature>
<protein>
    <recommendedName>
        <fullName evidence="3">Carbohydrate kinase PfkB domain-containing protein</fullName>
    </recommendedName>
</protein>
<dbReference type="InterPro" id="IPR011611">
    <property type="entry name" value="PfkB_dom"/>
</dbReference>
<dbReference type="InterPro" id="IPR002139">
    <property type="entry name" value="Ribo/fructo_kinase"/>
</dbReference>
<sequence>MNQFKSKKFEVVTIGGATSDFMFYSGDGELISTGNLTKQKLLAFEYGAKILADKLYPTYGGGAANSATSFATLGLKTGIITKIGLDEEGKKVLANLKSKRVDTSLIKFDKNNSTAFSMILTVKGSANEHIVFAHRGASDTLSAKDFSLNNSTSDWYYISSLPKIGWEGIIESAIKTKAQIAWNPGSAQLNRMSRLKKYLPKVKLLFLNKDEALEFKKLKNIKGLIKYIQSLGPKTVIITDGATGAYAYDGKKYYFMKAPKTKSMDTVGVGDAFSSAFTGSIVYGNNIRTALKWGVTNSASVVKKIGAQNGLLSKRQIG</sequence>
<dbReference type="Gene3D" id="3.40.1190.20">
    <property type="match status" value="1"/>
</dbReference>
<comment type="caution">
    <text evidence="4">The sequence shown here is derived from an EMBL/GenBank/DDBJ whole genome shotgun (WGS) entry which is preliminary data.</text>
</comment>
<proteinExistence type="predicted"/>
<dbReference type="InterPro" id="IPR029056">
    <property type="entry name" value="Ribokinase-like"/>
</dbReference>
<dbReference type="EMBL" id="PFDW01000004">
    <property type="protein sequence ID" value="PJE58549.1"/>
    <property type="molecule type" value="Genomic_DNA"/>
</dbReference>
<dbReference type="PANTHER" id="PTHR10584">
    <property type="entry name" value="SUGAR KINASE"/>
    <property type="match status" value="1"/>
</dbReference>
<dbReference type="PANTHER" id="PTHR10584:SF166">
    <property type="entry name" value="RIBOKINASE"/>
    <property type="match status" value="1"/>
</dbReference>
<organism evidence="4 5">
    <name type="scientific">Candidatus Portnoybacteria bacterium CG10_big_fil_rev_8_21_14_0_10_36_7</name>
    <dbReference type="NCBI Taxonomy" id="1974812"/>
    <lineage>
        <taxon>Bacteria</taxon>
        <taxon>Candidatus Portnoyibacteriota</taxon>
    </lineage>
</organism>
<dbReference type="GO" id="GO:0016301">
    <property type="term" value="F:kinase activity"/>
    <property type="evidence" value="ECO:0007669"/>
    <property type="project" value="UniProtKB-KW"/>
</dbReference>
<dbReference type="GO" id="GO:0006796">
    <property type="term" value="P:phosphate-containing compound metabolic process"/>
    <property type="evidence" value="ECO:0007669"/>
    <property type="project" value="UniProtKB-ARBA"/>
</dbReference>
<dbReference type="Pfam" id="PF00294">
    <property type="entry name" value="PfkB"/>
    <property type="match status" value="1"/>
</dbReference>
<dbReference type="PRINTS" id="PR00990">
    <property type="entry name" value="RIBOKINASE"/>
</dbReference>
<accession>A0A2M8KF47</accession>
<dbReference type="Proteomes" id="UP000231450">
    <property type="component" value="Unassembled WGS sequence"/>
</dbReference>